<reference evidence="1 2" key="1">
    <citation type="submission" date="2019-03" db="EMBL/GenBank/DDBJ databases">
        <title>Genomic Encyclopedia of Type Strains, Phase IV (KMG-IV): sequencing the most valuable type-strain genomes for metagenomic binning, comparative biology and taxonomic classification.</title>
        <authorList>
            <person name="Goeker M."/>
        </authorList>
    </citation>
    <scope>NUCLEOTIDE SEQUENCE [LARGE SCALE GENOMIC DNA]</scope>
    <source>
        <strain evidence="1 2">DSM 29481</strain>
    </source>
</reference>
<dbReference type="Gene3D" id="1.10.150.240">
    <property type="entry name" value="Putative phosphatase, domain 2"/>
    <property type="match status" value="1"/>
</dbReference>
<keyword evidence="1" id="KW-0378">Hydrolase</keyword>
<evidence type="ECO:0000313" key="1">
    <source>
        <dbReference type="EMBL" id="TCU62216.1"/>
    </source>
</evidence>
<dbReference type="CDD" id="cd02603">
    <property type="entry name" value="HAD_sEH-N_like"/>
    <property type="match status" value="1"/>
</dbReference>
<accession>A0A4R3TKW6</accession>
<dbReference type="Gene3D" id="3.40.50.1000">
    <property type="entry name" value="HAD superfamily/HAD-like"/>
    <property type="match status" value="1"/>
</dbReference>
<sequence length="204" mass="23785">MIQNIIFDIGNVLVTFDPYTYFLKYFKDETKTQTLCTLMFSHEAWSQYDAGILFLEDLYEIYHQAYPQYQKEMDHMLTHWLELMDAIPETLACMKKLKQQGYGIYLLSNISQDSADYLKKTQDFFAYADGAVLSYELKTIKPDTAMYMELFQRYHLKPSSCVFLDDGVQNIEKAISLGMQGIVVHDIQIALQELEELLEGEKVC</sequence>
<dbReference type="PANTHER" id="PTHR43611">
    <property type="entry name" value="ALPHA-D-GLUCOSE 1-PHOSPHATE PHOSPHATASE"/>
    <property type="match status" value="1"/>
</dbReference>
<dbReference type="GO" id="GO:0016787">
    <property type="term" value="F:hydrolase activity"/>
    <property type="evidence" value="ECO:0007669"/>
    <property type="project" value="UniProtKB-KW"/>
</dbReference>
<dbReference type="SFLD" id="SFLDG01129">
    <property type="entry name" value="C1.5:_HAD__Beta-PGM__Phosphata"/>
    <property type="match status" value="1"/>
</dbReference>
<dbReference type="InterPro" id="IPR023198">
    <property type="entry name" value="PGP-like_dom2"/>
</dbReference>
<comment type="caution">
    <text evidence="1">The sequence shown here is derived from an EMBL/GenBank/DDBJ whole genome shotgun (WGS) entry which is preliminary data.</text>
</comment>
<evidence type="ECO:0000313" key="2">
    <source>
        <dbReference type="Proteomes" id="UP000295773"/>
    </source>
</evidence>
<dbReference type="Pfam" id="PF00702">
    <property type="entry name" value="Hydrolase"/>
    <property type="match status" value="1"/>
</dbReference>
<organism evidence="1 2">
    <name type="scientific">Longicatena caecimuris</name>
    <dbReference type="NCBI Taxonomy" id="1796635"/>
    <lineage>
        <taxon>Bacteria</taxon>
        <taxon>Bacillati</taxon>
        <taxon>Bacillota</taxon>
        <taxon>Erysipelotrichia</taxon>
        <taxon>Erysipelotrichales</taxon>
        <taxon>Erysipelotrichaceae</taxon>
        <taxon>Longicatena</taxon>
    </lineage>
</organism>
<dbReference type="NCBIfam" id="TIGR01509">
    <property type="entry name" value="HAD-SF-IA-v3"/>
    <property type="match status" value="1"/>
</dbReference>
<dbReference type="SUPFAM" id="SSF56784">
    <property type="entry name" value="HAD-like"/>
    <property type="match status" value="1"/>
</dbReference>
<dbReference type="InterPro" id="IPR023214">
    <property type="entry name" value="HAD_sf"/>
</dbReference>
<dbReference type="InterPro" id="IPR006439">
    <property type="entry name" value="HAD-SF_hydro_IA"/>
</dbReference>
<name>A0A4R3TKW6_9FIRM</name>
<dbReference type="RefSeq" id="WP_243642687.1">
    <property type="nucleotide sequence ID" value="NZ_JANKBG010000006.1"/>
</dbReference>
<proteinExistence type="predicted"/>
<keyword evidence="2" id="KW-1185">Reference proteome</keyword>
<dbReference type="InterPro" id="IPR036412">
    <property type="entry name" value="HAD-like_sf"/>
</dbReference>
<dbReference type="SFLD" id="SFLDS00003">
    <property type="entry name" value="Haloacid_Dehalogenase"/>
    <property type="match status" value="1"/>
</dbReference>
<dbReference type="Proteomes" id="UP000295773">
    <property type="component" value="Unassembled WGS sequence"/>
</dbReference>
<dbReference type="AlphaFoldDB" id="A0A4R3TKW6"/>
<dbReference type="EMBL" id="SMBP01000005">
    <property type="protein sequence ID" value="TCU62216.1"/>
    <property type="molecule type" value="Genomic_DNA"/>
</dbReference>
<protein>
    <submittedName>
        <fullName evidence="1">Putative hydrolase of the HAD superfamily</fullName>
    </submittedName>
</protein>
<gene>
    <name evidence="1" type="ORF">EDD61_10522</name>
</gene>
<dbReference type="PANTHER" id="PTHR43611:SF3">
    <property type="entry name" value="FLAVIN MONONUCLEOTIDE HYDROLASE 1, CHLOROPLATIC"/>
    <property type="match status" value="1"/>
</dbReference>